<evidence type="ECO:0000256" key="1">
    <source>
        <dbReference type="ARBA" id="ARBA00009063"/>
    </source>
</evidence>
<accession>A0A1Y1I9B5</accession>
<keyword evidence="12" id="KW-1185">Reference proteome</keyword>
<organism evidence="11 12">
    <name type="scientific">Klebsormidium nitens</name>
    <name type="common">Green alga</name>
    <name type="synonym">Ulothrix nitens</name>
    <dbReference type="NCBI Taxonomy" id="105231"/>
    <lineage>
        <taxon>Eukaryota</taxon>
        <taxon>Viridiplantae</taxon>
        <taxon>Streptophyta</taxon>
        <taxon>Klebsormidiophyceae</taxon>
        <taxon>Klebsormidiales</taxon>
        <taxon>Klebsormidiaceae</taxon>
        <taxon>Klebsormidium</taxon>
    </lineage>
</organism>
<name>A0A1Y1I9B5_KLENI</name>
<keyword evidence="2" id="KW-0813">Transport</keyword>
<dbReference type="EMBL" id="DF237310">
    <property type="protein sequence ID" value="GAQ87565.1"/>
    <property type="molecule type" value="Genomic_DNA"/>
</dbReference>
<dbReference type="FunFam" id="1.20.58.90:FF:000004">
    <property type="entry name" value="Syntaxin 10"/>
    <property type="match status" value="1"/>
</dbReference>
<dbReference type="SMART" id="SM00397">
    <property type="entry name" value="t_SNARE"/>
    <property type="match status" value="1"/>
</dbReference>
<dbReference type="OMA" id="EHDPYRF"/>
<keyword evidence="4" id="KW-0653">Protein transport</keyword>
<feature type="domain" description="T-SNARE coiled-coil homology" evidence="10">
    <location>
        <begin position="150"/>
        <end position="212"/>
    </location>
</feature>
<dbReference type="Gene3D" id="1.20.58.90">
    <property type="match status" value="1"/>
</dbReference>
<dbReference type="GO" id="GO:0031090">
    <property type="term" value="C:organelle membrane"/>
    <property type="evidence" value="ECO:0007669"/>
    <property type="project" value="UniProtKB-ARBA"/>
</dbReference>
<evidence type="ECO:0000256" key="4">
    <source>
        <dbReference type="ARBA" id="ARBA00022927"/>
    </source>
</evidence>
<dbReference type="CDD" id="cd15841">
    <property type="entry name" value="SNARE_Qc"/>
    <property type="match status" value="1"/>
</dbReference>
<evidence type="ECO:0000256" key="6">
    <source>
        <dbReference type="ARBA" id="ARBA00023034"/>
    </source>
</evidence>
<dbReference type="Pfam" id="PF09177">
    <property type="entry name" value="STX6_10_61_N"/>
    <property type="match status" value="1"/>
</dbReference>
<dbReference type="GO" id="GO:0005802">
    <property type="term" value="C:trans-Golgi network"/>
    <property type="evidence" value="ECO:0007669"/>
    <property type="project" value="UniProtKB-ARBA"/>
</dbReference>
<dbReference type="InterPro" id="IPR010989">
    <property type="entry name" value="SNARE"/>
</dbReference>
<evidence type="ECO:0000313" key="12">
    <source>
        <dbReference type="Proteomes" id="UP000054558"/>
    </source>
</evidence>
<keyword evidence="7 9" id="KW-0472">Membrane</keyword>
<dbReference type="Proteomes" id="UP000054558">
    <property type="component" value="Unassembled WGS sequence"/>
</dbReference>
<keyword evidence="6" id="KW-0333">Golgi apparatus</keyword>
<keyword evidence="3 9" id="KW-0812">Transmembrane</keyword>
<protein>
    <submittedName>
        <fullName evidence="11">Syntaxin of plants 61</fullName>
    </submittedName>
</protein>
<dbReference type="PANTHER" id="PTHR12791">
    <property type="entry name" value="GOLGI SNARE BET1-RELATED"/>
    <property type="match status" value="1"/>
</dbReference>
<comment type="similarity">
    <text evidence="1">Belongs to the syntaxin family.</text>
</comment>
<evidence type="ECO:0000313" key="11">
    <source>
        <dbReference type="EMBL" id="GAQ87565.1"/>
    </source>
</evidence>
<evidence type="ECO:0000256" key="8">
    <source>
        <dbReference type="ARBA" id="ARBA00037801"/>
    </source>
</evidence>
<proteinExistence type="inferred from homology"/>
<evidence type="ECO:0000259" key="10">
    <source>
        <dbReference type="PROSITE" id="PS50192"/>
    </source>
</evidence>
<dbReference type="InterPro" id="IPR000727">
    <property type="entry name" value="T_SNARE_dom"/>
</dbReference>
<evidence type="ECO:0000256" key="2">
    <source>
        <dbReference type="ARBA" id="ARBA00022448"/>
    </source>
</evidence>
<dbReference type="OrthoDB" id="546861at2759"/>
<evidence type="ECO:0000256" key="5">
    <source>
        <dbReference type="ARBA" id="ARBA00022989"/>
    </source>
</evidence>
<dbReference type="SUPFAM" id="SSF58038">
    <property type="entry name" value="SNARE fusion complex"/>
    <property type="match status" value="1"/>
</dbReference>
<evidence type="ECO:0000256" key="9">
    <source>
        <dbReference type="SAM" id="Phobius"/>
    </source>
</evidence>
<gene>
    <name evidence="11" type="ORF">KFL_003610090</name>
</gene>
<evidence type="ECO:0000256" key="7">
    <source>
        <dbReference type="ARBA" id="ARBA00023136"/>
    </source>
</evidence>
<dbReference type="GO" id="GO:0005484">
    <property type="term" value="F:SNAP receptor activity"/>
    <property type="evidence" value="ECO:0007669"/>
    <property type="project" value="InterPro"/>
</dbReference>
<dbReference type="AlphaFoldDB" id="A0A1Y1I9B5"/>
<dbReference type="Gene3D" id="1.20.5.110">
    <property type="match status" value="1"/>
</dbReference>
<dbReference type="PROSITE" id="PS50192">
    <property type="entry name" value="T_SNARE"/>
    <property type="match status" value="1"/>
</dbReference>
<dbReference type="GO" id="GO:0006886">
    <property type="term" value="P:intracellular protein transport"/>
    <property type="evidence" value="ECO:0007669"/>
    <property type="project" value="InterPro"/>
</dbReference>
<dbReference type="Pfam" id="PF05739">
    <property type="entry name" value="SNARE"/>
    <property type="match status" value="1"/>
</dbReference>
<dbReference type="CDD" id="cd21445">
    <property type="entry name" value="SNARE_NTD_AtSYP61-like"/>
    <property type="match status" value="1"/>
</dbReference>
<dbReference type="PROSITE" id="PS00914">
    <property type="entry name" value="SYNTAXIN"/>
    <property type="match status" value="1"/>
</dbReference>
<comment type="subcellular location">
    <subcellularLocation>
        <location evidence="8">Golgi apparatus</location>
        <location evidence="8">trans-Golgi network membrane</location>
        <topology evidence="8">Single-pass type IV membrane protein</topology>
    </subcellularLocation>
</comment>
<dbReference type="InterPro" id="IPR015260">
    <property type="entry name" value="Syntaxin-6/10/61_N"/>
</dbReference>
<sequence>MSAQDPFYLVKEEIQESVNKVSAGYARWEGLSTGSAERDRLTRELESGCESVEWQVDELEKAINVAERDPARFNVSASEIESRRQWTSQTRKEVERIRRVVKTAAQAAQVKSRQELMRGPAGGKDVSSRLQGAITRENDAFLNNESDRQQLLMREQDEDLDELERGIANIGNIGKAIHDELSEQDLIMDELDKDMTSTSSRLDFVQKKMANVIKKAGVKGQICMIVFLLVLFIVLVILVFET</sequence>
<evidence type="ECO:0000256" key="3">
    <source>
        <dbReference type="ARBA" id="ARBA00022692"/>
    </source>
</evidence>
<dbReference type="STRING" id="105231.A0A1Y1I9B5"/>
<dbReference type="GO" id="GO:0048193">
    <property type="term" value="P:Golgi vesicle transport"/>
    <property type="evidence" value="ECO:0007669"/>
    <property type="project" value="InterPro"/>
</dbReference>
<feature type="transmembrane region" description="Helical" evidence="9">
    <location>
        <begin position="222"/>
        <end position="240"/>
    </location>
</feature>
<dbReference type="InterPro" id="IPR006012">
    <property type="entry name" value="Syntaxin/epimorphin_CS"/>
</dbReference>
<keyword evidence="5 9" id="KW-1133">Transmembrane helix</keyword>
<dbReference type="SUPFAM" id="SSF47661">
    <property type="entry name" value="t-snare proteins"/>
    <property type="match status" value="1"/>
</dbReference>
<reference evidence="11 12" key="1">
    <citation type="journal article" date="2014" name="Nat. Commun.">
        <title>Klebsormidium flaccidum genome reveals primary factors for plant terrestrial adaptation.</title>
        <authorList>
            <person name="Hori K."/>
            <person name="Maruyama F."/>
            <person name="Fujisawa T."/>
            <person name="Togashi T."/>
            <person name="Yamamoto N."/>
            <person name="Seo M."/>
            <person name="Sato S."/>
            <person name="Yamada T."/>
            <person name="Mori H."/>
            <person name="Tajima N."/>
            <person name="Moriyama T."/>
            <person name="Ikeuchi M."/>
            <person name="Watanabe M."/>
            <person name="Wada H."/>
            <person name="Kobayashi K."/>
            <person name="Saito M."/>
            <person name="Masuda T."/>
            <person name="Sasaki-Sekimoto Y."/>
            <person name="Mashiguchi K."/>
            <person name="Awai K."/>
            <person name="Shimojima M."/>
            <person name="Masuda S."/>
            <person name="Iwai M."/>
            <person name="Nobusawa T."/>
            <person name="Narise T."/>
            <person name="Kondo S."/>
            <person name="Saito H."/>
            <person name="Sato R."/>
            <person name="Murakawa M."/>
            <person name="Ihara Y."/>
            <person name="Oshima-Yamada Y."/>
            <person name="Ohtaka K."/>
            <person name="Satoh M."/>
            <person name="Sonobe K."/>
            <person name="Ishii M."/>
            <person name="Ohtani R."/>
            <person name="Kanamori-Sato M."/>
            <person name="Honoki R."/>
            <person name="Miyazaki D."/>
            <person name="Mochizuki H."/>
            <person name="Umetsu J."/>
            <person name="Higashi K."/>
            <person name="Shibata D."/>
            <person name="Kamiya Y."/>
            <person name="Sato N."/>
            <person name="Nakamura Y."/>
            <person name="Tabata S."/>
            <person name="Ida S."/>
            <person name="Kurokawa K."/>
            <person name="Ohta H."/>
        </authorList>
    </citation>
    <scope>NUCLEOTIDE SEQUENCE [LARGE SCALE GENOMIC DNA]</scope>
    <source>
        <strain evidence="11 12">NIES-2285</strain>
    </source>
</reference>